<dbReference type="Proteomes" id="UP000324748">
    <property type="component" value="Unassembled WGS sequence"/>
</dbReference>
<gene>
    <name evidence="1" type="ORF">PGT21_015136</name>
</gene>
<name>A0A5B0PR79_PUCGR</name>
<comment type="caution">
    <text evidence="1">The sequence shown here is derived from an EMBL/GenBank/DDBJ whole genome shotgun (WGS) entry which is preliminary data.</text>
</comment>
<organism evidence="1 2">
    <name type="scientific">Puccinia graminis f. sp. tritici</name>
    <dbReference type="NCBI Taxonomy" id="56615"/>
    <lineage>
        <taxon>Eukaryota</taxon>
        <taxon>Fungi</taxon>
        <taxon>Dikarya</taxon>
        <taxon>Basidiomycota</taxon>
        <taxon>Pucciniomycotina</taxon>
        <taxon>Pucciniomycetes</taxon>
        <taxon>Pucciniales</taxon>
        <taxon>Pucciniaceae</taxon>
        <taxon>Puccinia</taxon>
    </lineage>
</organism>
<evidence type="ECO:0000313" key="2">
    <source>
        <dbReference type="Proteomes" id="UP000324748"/>
    </source>
</evidence>
<dbReference type="EMBL" id="VSWC01000041">
    <property type="protein sequence ID" value="KAA1104217.1"/>
    <property type="molecule type" value="Genomic_DNA"/>
</dbReference>
<accession>A0A5B0PR79</accession>
<evidence type="ECO:0000313" key="1">
    <source>
        <dbReference type="EMBL" id="KAA1104217.1"/>
    </source>
</evidence>
<keyword evidence="2" id="KW-1185">Reference proteome</keyword>
<reference evidence="1 2" key="1">
    <citation type="submission" date="2019-05" db="EMBL/GenBank/DDBJ databases">
        <title>Emergence of the Ug99 lineage of the wheat stem rust pathogen through somatic hybridization.</title>
        <authorList>
            <person name="Li F."/>
            <person name="Upadhyaya N.M."/>
            <person name="Sperschneider J."/>
            <person name="Matny O."/>
            <person name="Nguyen-Phuc H."/>
            <person name="Mago R."/>
            <person name="Raley C."/>
            <person name="Miller M.E."/>
            <person name="Silverstein K.A.T."/>
            <person name="Henningsen E."/>
            <person name="Hirsch C.D."/>
            <person name="Visser B."/>
            <person name="Pretorius Z.A."/>
            <person name="Steffenson B.J."/>
            <person name="Schwessinger B."/>
            <person name="Dodds P.N."/>
            <person name="Figueroa M."/>
        </authorList>
    </citation>
    <scope>NUCLEOTIDE SEQUENCE [LARGE SCALE GENOMIC DNA]</scope>
    <source>
        <strain evidence="1">21-0</strain>
    </source>
</reference>
<sequence>MSDQQDRQDSLQQSLLARLLRHPSRQHRLCRRIRPLCHARRRGLWEERYRLCLRRLLAARLGPATRLGTPELETV</sequence>
<proteinExistence type="predicted"/>
<dbReference type="AlphaFoldDB" id="A0A5B0PR79"/>
<protein>
    <submittedName>
        <fullName evidence="1">Uncharacterized protein</fullName>
    </submittedName>
</protein>